<gene>
    <name evidence="1" type="ORF">EII11_10240</name>
</gene>
<accession>A0A3P1SBW1</accession>
<proteinExistence type="predicted"/>
<keyword evidence="2" id="KW-1185">Reference proteome</keyword>
<reference evidence="1 2" key="1">
    <citation type="submission" date="2018-11" db="EMBL/GenBank/DDBJ databases">
        <title>Genomes From Bacteria Associated with the Canine Oral Cavity: a Test Case for Automated Genome-Based Taxonomic Assignment.</title>
        <authorList>
            <person name="Coil D.A."/>
            <person name="Jospin G."/>
            <person name="Darling A.E."/>
            <person name="Wallis C."/>
            <person name="Davis I.J."/>
            <person name="Harris S."/>
            <person name="Eisen J.A."/>
            <person name="Holcombe L.J."/>
            <person name="O'Flynn C."/>
        </authorList>
    </citation>
    <scope>NUCLEOTIDE SEQUENCE [LARGE SCALE GENOMIC DNA]</scope>
    <source>
        <strain evidence="1 2">OH770</strain>
    </source>
</reference>
<comment type="caution">
    <text evidence="1">The sequence shown here is derived from an EMBL/GenBank/DDBJ whole genome shotgun (WGS) entry which is preliminary data.</text>
</comment>
<evidence type="ECO:0000313" key="2">
    <source>
        <dbReference type="Proteomes" id="UP000280444"/>
    </source>
</evidence>
<sequence length="114" mass="12526">MTEPVLDEAFGVLPFAQWGYESFIGIDLENFEIVQIASDLSLRFFVNSCLEHYVKCFEVFVEGPPYGIDGCGGLEVDPAQVRQDFLASIAAIDPAAVAEDSLWESLSWDTAIGD</sequence>
<dbReference type="EMBL" id="RQZF01000022">
    <property type="protein sequence ID" value="RRC94437.1"/>
    <property type="molecule type" value="Genomic_DNA"/>
</dbReference>
<protein>
    <submittedName>
        <fullName evidence="1">Uncharacterized protein</fullName>
    </submittedName>
</protein>
<organism evidence="1 2">
    <name type="scientific">Schaalia canis</name>
    <dbReference type="NCBI Taxonomy" id="100469"/>
    <lineage>
        <taxon>Bacteria</taxon>
        <taxon>Bacillati</taxon>
        <taxon>Actinomycetota</taxon>
        <taxon>Actinomycetes</taxon>
        <taxon>Actinomycetales</taxon>
        <taxon>Actinomycetaceae</taxon>
        <taxon>Schaalia</taxon>
    </lineage>
</organism>
<dbReference type="Proteomes" id="UP000280444">
    <property type="component" value="Unassembled WGS sequence"/>
</dbReference>
<dbReference type="AlphaFoldDB" id="A0A3P1SBW1"/>
<evidence type="ECO:0000313" key="1">
    <source>
        <dbReference type="EMBL" id="RRC94437.1"/>
    </source>
</evidence>
<dbReference type="RefSeq" id="WP_124872450.1">
    <property type="nucleotide sequence ID" value="NZ_RQZF01000022.1"/>
</dbReference>
<name>A0A3P1SBW1_9ACTO</name>